<accession>A0AAE3M6Q7</accession>
<protein>
    <recommendedName>
        <fullName evidence="4">DNA mismatch repair proteins mutS family domain-containing protein</fullName>
    </recommendedName>
</protein>
<dbReference type="EMBL" id="JAPDPJ010000044">
    <property type="protein sequence ID" value="MCW3788123.1"/>
    <property type="molecule type" value="Genomic_DNA"/>
</dbReference>
<dbReference type="Proteomes" id="UP001209229">
    <property type="component" value="Unassembled WGS sequence"/>
</dbReference>
<evidence type="ECO:0000259" key="4">
    <source>
        <dbReference type="SMART" id="SM00534"/>
    </source>
</evidence>
<evidence type="ECO:0000313" key="6">
    <source>
        <dbReference type="Proteomes" id="UP001209229"/>
    </source>
</evidence>
<evidence type="ECO:0000313" key="5">
    <source>
        <dbReference type="EMBL" id="MCW3788123.1"/>
    </source>
</evidence>
<keyword evidence="3" id="KW-0238">DNA-binding</keyword>
<dbReference type="Gene3D" id="3.40.50.300">
    <property type="entry name" value="P-loop containing nucleotide triphosphate hydrolases"/>
    <property type="match status" value="1"/>
</dbReference>
<comment type="caution">
    <text evidence="5">The sequence shown here is derived from an EMBL/GenBank/DDBJ whole genome shotgun (WGS) entry which is preliminary data.</text>
</comment>
<name>A0AAE3M6Q7_9BACT</name>
<dbReference type="GO" id="GO:0140664">
    <property type="term" value="F:ATP-dependent DNA damage sensor activity"/>
    <property type="evidence" value="ECO:0007669"/>
    <property type="project" value="InterPro"/>
</dbReference>
<dbReference type="RefSeq" id="WP_301191683.1">
    <property type="nucleotide sequence ID" value="NZ_JAPDPJ010000044.1"/>
</dbReference>
<proteinExistence type="predicted"/>
<dbReference type="SMART" id="SM00534">
    <property type="entry name" value="MUTSac"/>
    <property type="match status" value="1"/>
</dbReference>
<dbReference type="GO" id="GO:0005524">
    <property type="term" value="F:ATP binding"/>
    <property type="evidence" value="ECO:0007669"/>
    <property type="project" value="UniProtKB-KW"/>
</dbReference>
<organism evidence="5 6">
    <name type="scientific">Plebeiibacterium sediminum</name>
    <dbReference type="NCBI Taxonomy" id="2992112"/>
    <lineage>
        <taxon>Bacteria</taxon>
        <taxon>Pseudomonadati</taxon>
        <taxon>Bacteroidota</taxon>
        <taxon>Bacteroidia</taxon>
        <taxon>Marinilabiliales</taxon>
        <taxon>Marinilabiliaceae</taxon>
        <taxon>Plebeiibacterium</taxon>
    </lineage>
</organism>
<keyword evidence="1" id="KW-0547">Nucleotide-binding</keyword>
<keyword evidence="2" id="KW-0067">ATP-binding</keyword>
<dbReference type="InterPro" id="IPR027417">
    <property type="entry name" value="P-loop_NTPase"/>
</dbReference>
<dbReference type="InterPro" id="IPR045076">
    <property type="entry name" value="MutS"/>
</dbReference>
<dbReference type="Pfam" id="PF00488">
    <property type="entry name" value="MutS_V"/>
    <property type="match status" value="1"/>
</dbReference>
<dbReference type="GO" id="GO:0030983">
    <property type="term" value="F:mismatched DNA binding"/>
    <property type="evidence" value="ECO:0007669"/>
    <property type="project" value="InterPro"/>
</dbReference>
<feature type="domain" description="DNA mismatch repair proteins mutS family" evidence="4">
    <location>
        <begin position="323"/>
        <end position="528"/>
    </location>
</feature>
<reference evidence="5" key="1">
    <citation type="submission" date="2022-10" db="EMBL/GenBank/DDBJ databases">
        <authorList>
            <person name="Yu W.X."/>
        </authorList>
    </citation>
    <scope>NUCLEOTIDE SEQUENCE</scope>
    <source>
        <strain evidence="5">AAT</strain>
    </source>
</reference>
<evidence type="ECO:0000256" key="2">
    <source>
        <dbReference type="ARBA" id="ARBA00022840"/>
    </source>
</evidence>
<dbReference type="AlphaFoldDB" id="A0AAE3M6Q7"/>
<dbReference type="SUPFAM" id="SSF52540">
    <property type="entry name" value="P-loop containing nucleoside triphosphate hydrolases"/>
    <property type="match status" value="1"/>
</dbReference>
<dbReference type="InterPro" id="IPR000432">
    <property type="entry name" value="DNA_mismatch_repair_MutS_C"/>
</dbReference>
<dbReference type="PANTHER" id="PTHR11361:SF14">
    <property type="entry name" value="DNA MISMATCH REPAIR PROTEIN MUTS, TYPE 2"/>
    <property type="match status" value="1"/>
</dbReference>
<sequence length="533" mass="60962">MPVKDAILFSNFEWFYNLYKPHSPYGLEAKERASFIVDYDELEKQYTTTDLFIDFIKTNIDYAIKVEYHLSKTDRLNTLDKEDFDAADLLLIKKLLIHYKAIAQTLPSNIKEFIDIDFKSSSLLIALSPNNDKSETFYLSSSFSDDLLKTRSKIVEQDRIISELKKTIYQNIKSNLNLDFTDHDFLLVNNSKTQLFKSSLIQTEFYDSLMMMVKPAFPSDYINALLTKEDLLNEEAEEEKQVLLQLSGLIHHEEQQINQYINHIEWIDTNMAKARLAVLFNLNKPHLGKDQTINVSLGRWLSLEDEHSKAGLKYTPLTADFDRNTILLSGSNMGGKTVLLKTLTFLQLLAQYGFYVPAINFKTQVFKSIHILSNSSKSETKGLSSFGEEIYLLNKILSCKDVPGLFIVDELAQTTNATEAKAILYAVLKHLSESTQLTSFCSTHFIDVPNINGVSKYKMKGLNDNNFKKFYTHTTKTNINEKIKVMNAFMQYEVEKDNGSPPSFDALTIAKLLGLDENILKEANQYLNNKGTE</sequence>
<dbReference type="GO" id="GO:0006298">
    <property type="term" value="P:mismatch repair"/>
    <property type="evidence" value="ECO:0007669"/>
    <property type="project" value="InterPro"/>
</dbReference>
<evidence type="ECO:0000256" key="3">
    <source>
        <dbReference type="ARBA" id="ARBA00023125"/>
    </source>
</evidence>
<evidence type="ECO:0000256" key="1">
    <source>
        <dbReference type="ARBA" id="ARBA00022741"/>
    </source>
</evidence>
<keyword evidence="6" id="KW-1185">Reference proteome</keyword>
<dbReference type="PANTHER" id="PTHR11361">
    <property type="entry name" value="DNA MISMATCH REPAIR PROTEIN MUTS FAMILY MEMBER"/>
    <property type="match status" value="1"/>
</dbReference>
<gene>
    <name evidence="5" type="ORF">OM075_16720</name>
</gene>